<dbReference type="Pfam" id="PF05922">
    <property type="entry name" value="Inhibitor_I9"/>
    <property type="match status" value="2"/>
</dbReference>
<dbReference type="GO" id="GO:0004252">
    <property type="term" value="F:serine-type endopeptidase activity"/>
    <property type="evidence" value="ECO:0007669"/>
    <property type="project" value="UniProtKB-UniRule"/>
</dbReference>
<reference evidence="12" key="1">
    <citation type="submission" date="2020-06" db="EMBL/GenBank/DDBJ databases">
        <authorList>
            <person name="Li T."/>
            <person name="Hu X."/>
            <person name="Zhang T."/>
            <person name="Song X."/>
            <person name="Zhang H."/>
            <person name="Dai N."/>
            <person name="Sheng W."/>
            <person name="Hou X."/>
            <person name="Wei L."/>
        </authorList>
    </citation>
    <scope>NUCLEOTIDE SEQUENCE</scope>
    <source>
        <strain evidence="12">KEN8</strain>
        <tissue evidence="12">Leaf</tissue>
    </source>
</reference>
<dbReference type="PRINTS" id="PR00723">
    <property type="entry name" value="SUBTILISIN"/>
</dbReference>
<gene>
    <name evidence="12" type="ORF">Scaly_1307100</name>
</gene>
<dbReference type="Gene3D" id="2.60.40.2310">
    <property type="match status" value="2"/>
</dbReference>
<dbReference type="SUPFAM" id="SSF52743">
    <property type="entry name" value="Subtilisin-like"/>
    <property type="match status" value="2"/>
</dbReference>
<feature type="domain" description="Subtilisin-like protease fibronectin type-III" evidence="11">
    <location>
        <begin position="1385"/>
        <end position="1481"/>
    </location>
</feature>
<dbReference type="PANTHER" id="PTHR10795">
    <property type="entry name" value="PROPROTEIN CONVERTASE SUBTILISIN/KEXIN"/>
    <property type="match status" value="1"/>
</dbReference>
<dbReference type="CDD" id="cd02120">
    <property type="entry name" value="PA_subtilisin_like"/>
    <property type="match status" value="1"/>
</dbReference>
<feature type="active site" description="Charge relay system" evidence="6 7">
    <location>
        <position position="859"/>
    </location>
</feature>
<keyword evidence="4 7" id="KW-0378">Hydrolase</keyword>
<feature type="domain" description="Inhibitor I9" evidence="10">
    <location>
        <begin position="11"/>
        <end position="89"/>
    </location>
</feature>
<feature type="active site" description="Charge relay system" evidence="7">
    <location>
        <position position="508"/>
    </location>
</feature>
<feature type="domain" description="Inhibitor I9" evidence="10">
    <location>
        <begin position="737"/>
        <end position="813"/>
    </location>
</feature>
<feature type="active site" description="Charge relay system" evidence="6 7">
    <location>
        <position position="932"/>
    </location>
</feature>
<dbReference type="Gene3D" id="3.30.70.80">
    <property type="entry name" value="Peptidase S8 propeptide/proteinase inhibitor I9"/>
    <property type="match status" value="2"/>
</dbReference>
<dbReference type="PROSITE" id="PS00138">
    <property type="entry name" value="SUBTILASE_SER"/>
    <property type="match status" value="2"/>
</dbReference>
<comment type="similarity">
    <text evidence="1 7">Belongs to the peptidase S8 family.</text>
</comment>
<feature type="active site" description="Charge relay system" evidence="7">
    <location>
        <position position="207"/>
    </location>
</feature>
<evidence type="ECO:0000259" key="8">
    <source>
        <dbReference type="Pfam" id="PF00082"/>
    </source>
</evidence>
<feature type="active site" description="Charge relay system" evidence="7">
    <location>
        <position position="138"/>
    </location>
</feature>
<evidence type="ECO:0000259" key="10">
    <source>
        <dbReference type="Pfam" id="PF05922"/>
    </source>
</evidence>
<keyword evidence="3" id="KW-0732">Signal</keyword>
<dbReference type="InterPro" id="IPR010259">
    <property type="entry name" value="S8pro/Inhibitor_I9"/>
</dbReference>
<evidence type="ECO:0000259" key="9">
    <source>
        <dbReference type="Pfam" id="PF02225"/>
    </source>
</evidence>
<dbReference type="CDD" id="cd04852">
    <property type="entry name" value="Peptidases_S8_3"/>
    <property type="match status" value="1"/>
</dbReference>
<evidence type="ECO:0000256" key="7">
    <source>
        <dbReference type="PROSITE-ProRule" id="PRU01240"/>
    </source>
</evidence>
<evidence type="ECO:0000259" key="11">
    <source>
        <dbReference type="Pfam" id="PF17766"/>
    </source>
</evidence>
<dbReference type="EMBL" id="JACGWM010000007">
    <property type="protein sequence ID" value="KAL0363519.1"/>
    <property type="molecule type" value="Genomic_DNA"/>
</dbReference>
<feature type="domain" description="Subtilisin-like protease fibronectin type-III" evidence="11">
    <location>
        <begin position="615"/>
        <end position="703"/>
    </location>
</feature>
<keyword evidence="2 7" id="KW-0645">Protease</keyword>
<dbReference type="Gene3D" id="3.50.30.30">
    <property type="match status" value="2"/>
</dbReference>
<evidence type="ECO:0000256" key="6">
    <source>
        <dbReference type="PIRSR" id="PIRSR615500-1"/>
    </source>
</evidence>
<feature type="active site" description="Charge relay system" evidence="6 7">
    <location>
        <position position="1275"/>
    </location>
</feature>
<organism evidence="12">
    <name type="scientific">Sesamum calycinum</name>
    <dbReference type="NCBI Taxonomy" id="2727403"/>
    <lineage>
        <taxon>Eukaryota</taxon>
        <taxon>Viridiplantae</taxon>
        <taxon>Streptophyta</taxon>
        <taxon>Embryophyta</taxon>
        <taxon>Tracheophyta</taxon>
        <taxon>Spermatophyta</taxon>
        <taxon>Magnoliopsida</taxon>
        <taxon>eudicotyledons</taxon>
        <taxon>Gunneridae</taxon>
        <taxon>Pentapetalae</taxon>
        <taxon>asterids</taxon>
        <taxon>lamiids</taxon>
        <taxon>Lamiales</taxon>
        <taxon>Pedaliaceae</taxon>
        <taxon>Sesamum</taxon>
    </lineage>
</organism>
<dbReference type="Pfam" id="PF02225">
    <property type="entry name" value="PA"/>
    <property type="match status" value="1"/>
</dbReference>
<proteinExistence type="inferred from homology"/>
<evidence type="ECO:0000256" key="4">
    <source>
        <dbReference type="ARBA" id="ARBA00022801"/>
    </source>
</evidence>
<dbReference type="PROSITE" id="PS51892">
    <property type="entry name" value="SUBTILASE"/>
    <property type="match status" value="2"/>
</dbReference>
<dbReference type="InterPro" id="IPR036852">
    <property type="entry name" value="Peptidase_S8/S53_dom_sf"/>
</dbReference>
<dbReference type="GO" id="GO:0006508">
    <property type="term" value="P:proteolysis"/>
    <property type="evidence" value="ECO:0007669"/>
    <property type="project" value="UniProtKB-KW"/>
</dbReference>
<reference evidence="12" key="2">
    <citation type="journal article" date="2024" name="Plant">
        <title>Genomic evolution and insights into agronomic trait innovations of Sesamum species.</title>
        <authorList>
            <person name="Miao H."/>
            <person name="Wang L."/>
            <person name="Qu L."/>
            <person name="Liu H."/>
            <person name="Sun Y."/>
            <person name="Le M."/>
            <person name="Wang Q."/>
            <person name="Wei S."/>
            <person name="Zheng Y."/>
            <person name="Lin W."/>
            <person name="Duan Y."/>
            <person name="Cao H."/>
            <person name="Xiong S."/>
            <person name="Wang X."/>
            <person name="Wei L."/>
            <person name="Li C."/>
            <person name="Ma Q."/>
            <person name="Ju M."/>
            <person name="Zhao R."/>
            <person name="Li G."/>
            <person name="Mu C."/>
            <person name="Tian Q."/>
            <person name="Mei H."/>
            <person name="Zhang T."/>
            <person name="Gao T."/>
            <person name="Zhang H."/>
        </authorList>
    </citation>
    <scope>NUCLEOTIDE SEQUENCE</scope>
    <source>
        <strain evidence="12">KEN8</strain>
    </source>
</reference>
<dbReference type="InterPro" id="IPR023828">
    <property type="entry name" value="Peptidase_S8_Ser-AS"/>
</dbReference>
<dbReference type="Pfam" id="PF17766">
    <property type="entry name" value="fn3_6"/>
    <property type="match status" value="2"/>
</dbReference>
<dbReference type="InterPro" id="IPR041469">
    <property type="entry name" value="Subtilisin-like_FN3"/>
</dbReference>
<dbReference type="FunFam" id="3.30.70.80:FF:000002">
    <property type="entry name" value="Subtilisin-like protease SBT5.3"/>
    <property type="match status" value="1"/>
</dbReference>
<dbReference type="InterPro" id="IPR015500">
    <property type="entry name" value="Peptidase_S8_subtilisin-rel"/>
</dbReference>
<dbReference type="InterPro" id="IPR003137">
    <property type="entry name" value="PA_domain"/>
</dbReference>
<evidence type="ECO:0000256" key="1">
    <source>
        <dbReference type="ARBA" id="ARBA00011073"/>
    </source>
</evidence>
<evidence type="ECO:0000256" key="2">
    <source>
        <dbReference type="ARBA" id="ARBA00022670"/>
    </source>
</evidence>
<sequence length="1484" mass="158253">MIDEVFNLQQVYIVYLGEHRHSGKQTWEEIEETYHSYLQAVKGSKEEAKACIIYSYKNVINGFSALLTPQEAATISEMEGVISVFHSHPTKSRLHTTRSWDFISLLEANWDATRPPINQDQFLRRAGYGKDVIVGVLDSGVWPESQSFNDEGMAPIPSSWKGICESGVAFNSSHCNKSALLLKSYEANFGPLDPKLDFRSPRDINGHGTHTSSTIGGRRVPNAAAIGGFGYGTATGGAPLVRLAIYKVCWPVPGQTPAEGNTCLDDDMLAAFDDAIADGVQVISPTPSTVTNVAPWIITVGASSIDRVFSSPVLLGNGIQVQGQSITPFKKGTYPLVYAADVEIPGTTTNLTNGLCLNGTLSPPLVRGKAVFCWRGDTFQALEVQRAGGIATVLGNVFDGIGVVGRPYLIPATVVPSDQTLGIYNYTATHQNPTATLTPAKTLIGTKPAPFMAAFTSRGPNFIEPNILKPDLTAPGLNILAAWSEASSPLNVPSDHRVAKFQIDSGTSMACPHVAAVAALLKAIHPDWSSAAIKSALMTTAKLSNNVGKPITDSLGNSATPFQYGAGHIQPSKAADPGLVYDASYTDYLLFLCSSSSNLLDPSFTCPQVLPSPSNFNYPSLAIANLSSVLTVRRSVTNVGMGNSTYSVTMNPPPGYSVRISPATLYFGAPGEKQNFSITVRAGRGARKNVFAFGWYSWSDGIHVRVVEKMKDPSVALLLLFFLVNLHLSVSLAKRQVYIVHIGDQSAGRTLVEIEDNHFSYLTSVKNSEEEAKASLLYSYKNIINGFSALLTPDEAEKLSDMDGVVSVIKSEPISYRTQTTRSWEFTDLLAGGNSEFINGDDDASLSNYGKDVIVGVLDSGVWPESQSFSDQGMEPVPQSWKGICQPGVAFNASHCNRKLIGARYYLKGYEAQYGPLNETIDFRSARDRDGHGTHTASTVAGREVPHTTLLGGFANGTAAGGAPLARLAIYKVCWAIPGQATFYENTCAGEDMLAAFDDAIADGVHVISISIVPYQLSSYGEDLLALGAFHAAKRDIVVAASCGNSGPAPSTVRNLAPWIISVAASSIDRVFSSPVLLGNGMKIEGESVTPHKLSMMHPLIYAGDAEIPGTTNNETSGLCLQGTLSKELVQGKIVLCLRGYSTNVEKGLEVRGAGGLGFILQNPVDGISISVDAHVLPGTAVLSNDSATILNYIKSNKNPTASILSARTVLGSKPSPFMAGFSSAGPNPLEPNILKPDITAPGLNILAAWSEATSPTKLFDDSRVVKYNILSGTSMSCPHVAAAAVLIKATHPNWSSAAIRSALMTTATQTNKLGLPITDGTGDTAATPFHYGSGHFRPGKALDPGLIYDANYTDYLLYLCNYNTSVPSIDPSFTCPDDFPSPTDLNYPSIAVSNVNSSGISVRRTVTNVGGGASVYKVRVEAPVGYTVEISPETMNFSSVGQRESFNIVIRPGSGLRNGYAFGWYTWNDGIHSVRSPIVVSSH</sequence>
<evidence type="ECO:0000313" key="12">
    <source>
        <dbReference type="EMBL" id="KAL0363519.1"/>
    </source>
</evidence>
<dbReference type="FunFam" id="3.50.30.30:FF:000005">
    <property type="entry name" value="subtilisin-like protease SBT1.5"/>
    <property type="match status" value="1"/>
</dbReference>
<feature type="domain" description="Peptidase S8/S53" evidence="8">
    <location>
        <begin position="850"/>
        <end position="1319"/>
    </location>
</feature>
<keyword evidence="5 7" id="KW-0720">Serine protease</keyword>
<comment type="caution">
    <text evidence="12">The sequence shown here is derived from an EMBL/GenBank/DDBJ whole genome shotgun (WGS) entry which is preliminary data.</text>
</comment>
<evidence type="ECO:0000256" key="3">
    <source>
        <dbReference type="ARBA" id="ARBA00022729"/>
    </source>
</evidence>
<dbReference type="Gene3D" id="3.40.50.200">
    <property type="entry name" value="Peptidase S8/S53 domain"/>
    <property type="match status" value="3"/>
</dbReference>
<dbReference type="InterPro" id="IPR034197">
    <property type="entry name" value="Peptidases_S8_3"/>
</dbReference>
<name>A0AAW2Q6K0_9LAMI</name>
<feature type="domain" description="Peptidase S8/S53" evidence="8">
    <location>
        <begin position="129"/>
        <end position="567"/>
    </location>
</feature>
<protein>
    <submittedName>
        <fullName evidence="12">Subtilisin-like protease SBT5.6</fullName>
    </submittedName>
</protein>
<evidence type="ECO:0000256" key="5">
    <source>
        <dbReference type="ARBA" id="ARBA00022825"/>
    </source>
</evidence>
<dbReference type="InterPro" id="IPR000209">
    <property type="entry name" value="Peptidase_S8/S53_dom"/>
</dbReference>
<dbReference type="Pfam" id="PF00082">
    <property type="entry name" value="Peptidase_S8"/>
    <property type="match status" value="2"/>
</dbReference>
<dbReference type="InterPro" id="IPR045051">
    <property type="entry name" value="SBT"/>
</dbReference>
<dbReference type="FunFam" id="3.40.50.200:FF:000006">
    <property type="entry name" value="Subtilisin-like protease SBT1.5"/>
    <property type="match status" value="1"/>
</dbReference>
<feature type="domain" description="PA" evidence="9">
    <location>
        <begin position="1126"/>
        <end position="1186"/>
    </location>
</feature>
<accession>A0AAW2Q6K0</accession>
<dbReference type="InterPro" id="IPR037045">
    <property type="entry name" value="S8pro/Inhibitor_I9_sf"/>
</dbReference>